<gene>
    <name evidence="2" type="ORF">H3H39_02500</name>
</gene>
<organism evidence="2 3">
    <name type="scientific">Rugamonas apoptosis</name>
    <dbReference type="NCBI Taxonomy" id="2758570"/>
    <lineage>
        <taxon>Bacteria</taxon>
        <taxon>Pseudomonadati</taxon>
        <taxon>Pseudomonadota</taxon>
        <taxon>Betaproteobacteria</taxon>
        <taxon>Burkholderiales</taxon>
        <taxon>Oxalobacteraceae</taxon>
        <taxon>Telluria group</taxon>
        <taxon>Rugamonas</taxon>
    </lineage>
</organism>
<dbReference type="AlphaFoldDB" id="A0A7W2IJ38"/>
<dbReference type="EMBL" id="JACEZU010000001">
    <property type="protein sequence ID" value="MBA5685922.1"/>
    <property type="molecule type" value="Genomic_DNA"/>
</dbReference>
<comment type="caution">
    <text evidence="2">The sequence shown here is derived from an EMBL/GenBank/DDBJ whole genome shotgun (WGS) entry which is preliminary data.</text>
</comment>
<feature type="compositionally biased region" description="Polar residues" evidence="1">
    <location>
        <begin position="1"/>
        <end position="15"/>
    </location>
</feature>
<dbReference type="RefSeq" id="WP_182151666.1">
    <property type="nucleotide sequence ID" value="NZ_JACEZU010000001.1"/>
</dbReference>
<feature type="region of interest" description="Disordered" evidence="1">
    <location>
        <begin position="1"/>
        <end position="21"/>
    </location>
</feature>
<accession>A0A7W2IJ38</accession>
<proteinExistence type="predicted"/>
<evidence type="ECO:0000313" key="2">
    <source>
        <dbReference type="EMBL" id="MBA5685922.1"/>
    </source>
</evidence>
<sequence length="195" mass="21093">MTKPTTDTSPTNMASTAPADRTALDSNTIPSFWLLKDGTAPKLGARAESGIRYQVLADADRQQLYIAITGNESGGYFSRERVSFNKIETCLGTIQPDKAFPSKTFKDAFTGRSSNNAGFLVAVLRKEGLLAAAPDSETQHVRHGDMATWKKAMFTEKGTLIAPAAKKTGEKQSDGVVLPDHKEHKKPLGIPLKKS</sequence>
<evidence type="ECO:0000313" key="3">
    <source>
        <dbReference type="Proteomes" id="UP000573499"/>
    </source>
</evidence>
<reference evidence="2 3" key="1">
    <citation type="submission" date="2020-07" db="EMBL/GenBank/DDBJ databases">
        <title>Novel species isolated from subtropical streams in China.</title>
        <authorList>
            <person name="Lu H."/>
        </authorList>
    </citation>
    <scope>NUCLEOTIDE SEQUENCE [LARGE SCALE GENOMIC DNA]</scope>
    <source>
        <strain evidence="2 3">LX47W</strain>
    </source>
</reference>
<feature type="region of interest" description="Disordered" evidence="1">
    <location>
        <begin position="164"/>
        <end position="195"/>
    </location>
</feature>
<feature type="compositionally biased region" description="Basic residues" evidence="1">
    <location>
        <begin position="183"/>
        <end position="195"/>
    </location>
</feature>
<protein>
    <submittedName>
        <fullName evidence="2">Uncharacterized protein</fullName>
    </submittedName>
</protein>
<evidence type="ECO:0000256" key="1">
    <source>
        <dbReference type="SAM" id="MobiDB-lite"/>
    </source>
</evidence>
<name>A0A7W2IJ38_9BURK</name>
<dbReference type="Proteomes" id="UP000573499">
    <property type="component" value="Unassembled WGS sequence"/>
</dbReference>
<keyword evidence="3" id="KW-1185">Reference proteome</keyword>